<evidence type="ECO:0000313" key="2">
    <source>
        <dbReference type="EMBL" id="KOM42724.1"/>
    </source>
</evidence>
<evidence type="ECO:0000313" key="3">
    <source>
        <dbReference type="Proteomes" id="UP000053144"/>
    </source>
</evidence>
<reference evidence="3" key="1">
    <citation type="journal article" date="2015" name="Proc. Natl. Acad. Sci. U.S.A.">
        <title>Genome sequencing of adzuki bean (Vigna angularis) provides insight into high starch and low fat accumulation and domestication.</title>
        <authorList>
            <person name="Yang K."/>
            <person name="Tian Z."/>
            <person name="Chen C."/>
            <person name="Luo L."/>
            <person name="Zhao B."/>
            <person name="Wang Z."/>
            <person name="Yu L."/>
            <person name="Li Y."/>
            <person name="Sun Y."/>
            <person name="Li W."/>
            <person name="Chen Y."/>
            <person name="Li Y."/>
            <person name="Zhang Y."/>
            <person name="Ai D."/>
            <person name="Zhao J."/>
            <person name="Shang C."/>
            <person name="Ma Y."/>
            <person name="Wu B."/>
            <person name="Wang M."/>
            <person name="Gao L."/>
            <person name="Sun D."/>
            <person name="Zhang P."/>
            <person name="Guo F."/>
            <person name="Wang W."/>
            <person name="Li Y."/>
            <person name="Wang J."/>
            <person name="Varshney R.K."/>
            <person name="Wang J."/>
            <person name="Ling H.Q."/>
            <person name="Wan P."/>
        </authorList>
    </citation>
    <scope>NUCLEOTIDE SEQUENCE</scope>
    <source>
        <strain evidence="3">cv. Jingnong 6</strain>
    </source>
</reference>
<protein>
    <submittedName>
        <fullName evidence="2">Uncharacterized protein</fullName>
    </submittedName>
</protein>
<organism evidence="2 3">
    <name type="scientific">Phaseolus angularis</name>
    <name type="common">Azuki bean</name>
    <name type="synonym">Vigna angularis</name>
    <dbReference type="NCBI Taxonomy" id="3914"/>
    <lineage>
        <taxon>Eukaryota</taxon>
        <taxon>Viridiplantae</taxon>
        <taxon>Streptophyta</taxon>
        <taxon>Embryophyta</taxon>
        <taxon>Tracheophyta</taxon>
        <taxon>Spermatophyta</taxon>
        <taxon>Magnoliopsida</taxon>
        <taxon>eudicotyledons</taxon>
        <taxon>Gunneridae</taxon>
        <taxon>Pentapetalae</taxon>
        <taxon>rosids</taxon>
        <taxon>fabids</taxon>
        <taxon>Fabales</taxon>
        <taxon>Fabaceae</taxon>
        <taxon>Papilionoideae</taxon>
        <taxon>50 kb inversion clade</taxon>
        <taxon>NPAAA clade</taxon>
        <taxon>indigoferoid/millettioid clade</taxon>
        <taxon>Phaseoleae</taxon>
        <taxon>Vigna</taxon>
    </lineage>
</organism>
<dbReference type="EMBL" id="CM003375">
    <property type="protein sequence ID" value="KOM42724.1"/>
    <property type="molecule type" value="Genomic_DNA"/>
</dbReference>
<dbReference type="Pfam" id="PF03004">
    <property type="entry name" value="Transposase_24"/>
    <property type="match status" value="1"/>
</dbReference>
<feature type="compositionally biased region" description="Acidic residues" evidence="1">
    <location>
        <begin position="225"/>
        <end position="238"/>
    </location>
</feature>
<dbReference type="InterPro" id="IPR004252">
    <property type="entry name" value="Probable_transposase_24"/>
</dbReference>
<dbReference type="Gramene" id="KOM42724">
    <property type="protein sequence ID" value="KOM42724"/>
    <property type="gene ID" value="LR48_Vigan05g032800"/>
</dbReference>
<name>A0A0L9UJI2_PHAAN</name>
<sequence length="238" mass="26758">MSGQDPSRPDKGKTLKNPRRQAKYIIRVPSTMPFASASTPPDQKVQWAAEHEAQIKKRIEFHLQLPRVFTPQYYRGLLPIVELGRAVHVDEVFTQTHLRKGTGEYVDERSRKTIEDFSARLTQARSKGESAPNANSRVDVDEEIIRTQCWVNVIGGKKKGRLYGVGQLVSHYSAGRGGILRHQPSTSGTFDHNNVDIDTSEGQSAPSSSQQPCPPQQPSQTTPVQEEDHDDFDDYDEY</sequence>
<dbReference type="Proteomes" id="UP000053144">
    <property type="component" value="Chromosome 5"/>
</dbReference>
<feature type="compositionally biased region" description="Low complexity" evidence="1">
    <location>
        <begin position="200"/>
        <end position="211"/>
    </location>
</feature>
<feature type="compositionally biased region" description="Polar residues" evidence="1">
    <location>
        <begin position="183"/>
        <end position="192"/>
    </location>
</feature>
<dbReference type="AlphaFoldDB" id="A0A0L9UJI2"/>
<feature type="region of interest" description="Disordered" evidence="1">
    <location>
        <begin position="1"/>
        <end position="21"/>
    </location>
</feature>
<proteinExistence type="predicted"/>
<accession>A0A0L9UJI2</accession>
<feature type="region of interest" description="Disordered" evidence="1">
    <location>
        <begin position="179"/>
        <end position="238"/>
    </location>
</feature>
<gene>
    <name evidence="2" type="ORF">LR48_Vigan05g032800</name>
</gene>
<evidence type="ECO:0000256" key="1">
    <source>
        <dbReference type="SAM" id="MobiDB-lite"/>
    </source>
</evidence>